<dbReference type="SMART" id="SM00248">
    <property type="entry name" value="ANK"/>
    <property type="match status" value="4"/>
</dbReference>
<dbReference type="InterPro" id="IPR036770">
    <property type="entry name" value="Ankyrin_rpt-contain_sf"/>
</dbReference>
<evidence type="ECO:0000256" key="1">
    <source>
        <dbReference type="ARBA" id="ARBA00022737"/>
    </source>
</evidence>
<dbReference type="EMBL" id="CP012808">
    <property type="protein sequence ID" value="ALH94762.1"/>
    <property type="molecule type" value="Genomic_DNA"/>
</dbReference>
<evidence type="ECO:0000313" key="6">
    <source>
        <dbReference type="Proteomes" id="UP000064939"/>
    </source>
</evidence>
<dbReference type="PROSITE" id="PS50088">
    <property type="entry name" value="ANK_REPEAT"/>
    <property type="match status" value="2"/>
</dbReference>
<sequence length="262" mass="29133">MLFKKTMLLSALLIATQLTQAEVSIETQTTKYDVLNPNNPDGYKQFRLDLIEMQDIANPSKLGWRVFYDKPSEGQNAEWFDAVKQGNLAKVKKMVENGQNLEVTDDASLQQTALGWAAFIGYEDMFDYLVEQGANIWAKDKGDVLNVMKSAGLGKNINVFKKAHQLVKDKVDINDQTLDMQGETVLIVASSNGRNEIVKYLLDSGAKTNLVTTEKNTSHPAYDQDALTFACRNGNLDTAKILVQYGAINHRTGMPACDYPAK</sequence>
<dbReference type="RefSeq" id="WP_054580661.1">
    <property type="nucleotide sequence ID" value="NZ_CP012808.1"/>
</dbReference>
<dbReference type="Proteomes" id="UP000064939">
    <property type="component" value="Chromosome"/>
</dbReference>
<evidence type="ECO:0000256" key="2">
    <source>
        <dbReference type="ARBA" id="ARBA00023043"/>
    </source>
</evidence>
<accession>A0A0N9VXE3</accession>
<feature type="repeat" description="ANK" evidence="3">
    <location>
        <begin position="109"/>
        <end position="141"/>
    </location>
</feature>
<dbReference type="PANTHER" id="PTHR24198">
    <property type="entry name" value="ANKYRIN REPEAT AND PROTEIN KINASE DOMAIN-CONTAINING PROTEIN"/>
    <property type="match status" value="1"/>
</dbReference>
<dbReference type="OrthoDB" id="671583at2"/>
<feature type="repeat" description="ANK" evidence="3">
    <location>
        <begin position="181"/>
        <end position="213"/>
    </location>
</feature>
<protein>
    <submittedName>
        <fullName evidence="5">Uncharacterized protein</fullName>
    </submittedName>
</protein>
<dbReference type="Pfam" id="PF12796">
    <property type="entry name" value="Ank_2"/>
    <property type="match status" value="1"/>
</dbReference>
<name>A0A0N9VXE3_9GAMM</name>
<keyword evidence="6" id="KW-1185">Reference proteome</keyword>
<dbReference type="PANTHER" id="PTHR24198:SF165">
    <property type="entry name" value="ANKYRIN REPEAT-CONTAINING PROTEIN-RELATED"/>
    <property type="match status" value="1"/>
</dbReference>
<feature type="chain" id="PRO_5006039654" evidence="4">
    <location>
        <begin position="22"/>
        <end position="262"/>
    </location>
</feature>
<evidence type="ECO:0000313" key="5">
    <source>
        <dbReference type="EMBL" id="ALH94762.1"/>
    </source>
</evidence>
<keyword evidence="1" id="KW-0677">Repeat</keyword>
<dbReference type="InterPro" id="IPR002110">
    <property type="entry name" value="Ankyrin_rpt"/>
</dbReference>
<evidence type="ECO:0000256" key="4">
    <source>
        <dbReference type="SAM" id="SignalP"/>
    </source>
</evidence>
<keyword evidence="2 3" id="KW-0040">ANK repeat</keyword>
<reference evidence="5 6" key="1">
    <citation type="journal article" date="2015" name="Int. J. Syst. Evol. Microbiol.">
        <title>Acinetobacter equi sp. nov. isolated from horse faeces.</title>
        <authorList>
            <person name="Poppel M.T."/>
            <person name="Skiebe E."/>
            <person name="Laue M."/>
            <person name="Bergmann H."/>
            <person name="Ebersberger I."/>
            <person name="Garn T."/>
            <person name="Fruth A."/>
            <person name="Baumgardt S."/>
            <person name="Busse H.J."/>
            <person name="Wilharm G."/>
        </authorList>
    </citation>
    <scope>NUCLEOTIDE SEQUENCE [LARGE SCALE GENOMIC DNA]</scope>
    <source>
        <strain evidence="5 6">114</strain>
    </source>
</reference>
<evidence type="ECO:0000256" key="3">
    <source>
        <dbReference type="PROSITE-ProRule" id="PRU00023"/>
    </source>
</evidence>
<dbReference type="PROSITE" id="PS50297">
    <property type="entry name" value="ANK_REP_REGION"/>
    <property type="match status" value="1"/>
</dbReference>
<feature type="signal peptide" evidence="4">
    <location>
        <begin position="1"/>
        <end position="21"/>
    </location>
</feature>
<dbReference type="STRING" id="1324350.AOY20_04000"/>
<keyword evidence="4" id="KW-0732">Signal</keyword>
<dbReference type="SUPFAM" id="SSF48403">
    <property type="entry name" value="Ankyrin repeat"/>
    <property type="match status" value="1"/>
</dbReference>
<dbReference type="Pfam" id="PF00023">
    <property type="entry name" value="Ank"/>
    <property type="match status" value="1"/>
</dbReference>
<proteinExistence type="predicted"/>
<organism evidence="5 6">
    <name type="scientific">Acinetobacter equi</name>
    <dbReference type="NCBI Taxonomy" id="1324350"/>
    <lineage>
        <taxon>Bacteria</taxon>
        <taxon>Pseudomonadati</taxon>
        <taxon>Pseudomonadota</taxon>
        <taxon>Gammaproteobacteria</taxon>
        <taxon>Moraxellales</taxon>
        <taxon>Moraxellaceae</taxon>
        <taxon>Acinetobacter</taxon>
    </lineage>
</organism>
<dbReference type="KEGG" id="aei:AOY20_04000"/>
<dbReference type="Gene3D" id="1.25.40.20">
    <property type="entry name" value="Ankyrin repeat-containing domain"/>
    <property type="match status" value="2"/>
</dbReference>
<dbReference type="AlphaFoldDB" id="A0A0N9VXE3"/>
<gene>
    <name evidence="5" type="ORF">AOY20_04000</name>
</gene>